<reference evidence="3" key="1">
    <citation type="submission" date="2023-03" db="EMBL/GenBank/DDBJ databases">
        <title>Complete genome of Cladonia borealis.</title>
        <authorList>
            <person name="Park H."/>
        </authorList>
    </citation>
    <scope>NUCLEOTIDE SEQUENCE</scope>
    <source>
        <strain evidence="3">ANT050790</strain>
    </source>
</reference>
<evidence type="ECO:0000313" key="3">
    <source>
        <dbReference type="EMBL" id="KAK0511556.1"/>
    </source>
</evidence>
<evidence type="ECO:0000313" key="4">
    <source>
        <dbReference type="Proteomes" id="UP001166286"/>
    </source>
</evidence>
<evidence type="ECO:0000256" key="2">
    <source>
        <dbReference type="SAM" id="SignalP"/>
    </source>
</evidence>
<dbReference type="EMBL" id="JAFEKC020000013">
    <property type="protein sequence ID" value="KAK0511556.1"/>
    <property type="molecule type" value="Genomic_DNA"/>
</dbReference>
<dbReference type="Proteomes" id="UP001166286">
    <property type="component" value="Unassembled WGS sequence"/>
</dbReference>
<keyword evidence="1" id="KW-1133">Transmembrane helix</keyword>
<keyword evidence="1" id="KW-0472">Membrane</keyword>
<gene>
    <name evidence="3" type="ORF">JMJ35_006129</name>
</gene>
<proteinExistence type="predicted"/>
<feature type="signal peptide" evidence="2">
    <location>
        <begin position="1"/>
        <end position="26"/>
    </location>
</feature>
<evidence type="ECO:0000256" key="1">
    <source>
        <dbReference type="SAM" id="Phobius"/>
    </source>
</evidence>
<keyword evidence="1" id="KW-0812">Transmembrane</keyword>
<accession>A0AA39U9P8</accession>
<organism evidence="3 4">
    <name type="scientific">Cladonia borealis</name>
    <dbReference type="NCBI Taxonomy" id="184061"/>
    <lineage>
        <taxon>Eukaryota</taxon>
        <taxon>Fungi</taxon>
        <taxon>Dikarya</taxon>
        <taxon>Ascomycota</taxon>
        <taxon>Pezizomycotina</taxon>
        <taxon>Lecanoromycetes</taxon>
        <taxon>OSLEUM clade</taxon>
        <taxon>Lecanoromycetidae</taxon>
        <taxon>Lecanorales</taxon>
        <taxon>Lecanorineae</taxon>
        <taxon>Cladoniaceae</taxon>
        <taxon>Cladonia</taxon>
    </lineage>
</organism>
<feature type="chain" id="PRO_5041348410" evidence="2">
    <location>
        <begin position="27"/>
        <end position="278"/>
    </location>
</feature>
<keyword evidence="2" id="KW-0732">Signal</keyword>
<dbReference type="AlphaFoldDB" id="A0AA39U9P8"/>
<feature type="transmembrane region" description="Helical" evidence="1">
    <location>
        <begin position="199"/>
        <end position="222"/>
    </location>
</feature>
<keyword evidence="4" id="KW-1185">Reference proteome</keyword>
<comment type="caution">
    <text evidence="3">The sequence shown here is derived from an EMBL/GenBank/DDBJ whole genome shotgun (WGS) entry which is preliminary data.</text>
</comment>
<protein>
    <submittedName>
        <fullName evidence="3">Uncharacterized protein</fullName>
    </submittedName>
</protein>
<sequence>MAHFSSPKHNLISVLVVLAQVQTIVAQACHFTDGSEALAYTVCNGTANVSHCCTAQEACLTNGLCYDAADQSINVGTCTDPSWSNTNCFQYCPNTTSFRNPSTNTLYRCGGLYWCCSAGGNGTTCCEDPDVSYISDGLDLPALIFNGSAWPPDLTLAPDRTLSTSLSGTTTSATACSNSTDTIRQTVTSSCSPISTGGAIGVGLGIGIILMALGSVTSLLFLEKRKYRKLRQDTKNSHQTASNNQVNAPILLPNNIVERQMLPSNTVADMQPIRSIAK</sequence>
<name>A0AA39U9P8_9LECA</name>